<dbReference type="InterPro" id="IPR044060">
    <property type="entry name" value="Bacterial_rp_domain"/>
</dbReference>
<keyword evidence="1" id="KW-1133">Transmembrane helix</keyword>
<dbReference type="Pfam" id="PF18998">
    <property type="entry name" value="Flg_new_2"/>
    <property type="match status" value="2"/>
</dbReference>
<organism evidence="3 4">
    <name type="scientific">Conexivisphaera calida</name>
    <dbReference type="NCBI Taxonomy" id="1874277"/>
    <lineage>
        <taxon>Archaea</taxon>
        <taxon>Nitrososphaerota</taxon>
        <taxon>Conexivisphaeria</taxon>
        <taxon>Conexivisphaerales</taxon>
        <taxon>Conexivisphaeraceae</taxon>
        <taxon>Conexivisphaera</taxon>
    </lineage>
</organism>
<dbReference type="Gene3D" id="2.60.40.10">
    <property type="entry name" value="Immunoglobulins"/>
    <property type="match status" value="1"/>
</dbReference>
<gene>
    <name evidence="3" type="ORF">NAS2_0830</name>
</gene>
<keyword evidence="1" id="KW-0812">Transmembrane</keyword>
<dbReference type="Proteomes" id="UP000509448">
    <property type="component" value="Chromosome"/>
</dbReference>
<accession>A0A4P2VCD0</accession>
<reference evidence="3 4" key="1">
    <citation type="journal article" date="2019" name="ISME J.">
        <title>Isolation and characterization of a thermophilic sulfur- and iron-reducing thaumarchaeote from a terrestrial acidic hot spring.</title>
        <authorList>
            <person name="Kato S."/>
            <person name="Itoh T."/>
            <person name="Yuki M."/>
            <person name="Nagamori M."/>
            <person name="Ohnishi M."/>
            <person name="Uematsu K."/>
            <person name="Suzuki K."/>
            <person name="Takashina T."/>
            <person name="Ohkuma M."/>
        </authorList>
    </citation>
    <scope>NUCLEOTIDE SEQUENCE [LARGE SCALE GENOMIC DNA]</scope>
    <source>
        <strain evidence="3 4">NAS-02</strain>
    </source>
</reference>
<evidence type="ECO:0000259" key="2">
    <source>
        <dbReference type="Pfam" id="PF18998"/>
    </source>
</evidence>
<feature type="transmembrane region" description="Helical" evidence="1">
    <location>
        <begin position="1867"/>
        <end position="1886"/>
    </location>
</feature>
<dbReference type="InterPro" id="IPR014756">
    <property type="entry name" value="Ig_E-set"/>
</dbReference>
<evidence type="ECO:0000313" key="4">
    <source>
        <dbReference type="Proteomes" id="UP000509448"/>
    </source>
</evidence>
<feature type="domain" description="Bacterial repeat" evidence="2">
    <location>
        <begin position="1404"/>
        <end position="1473"/>
    </location>
</feature>
<dbReference type="KEGG" id="ccai:NAS2_0830"/>
<evidence type="ECO:0000313" key="3">
    <source>
        <dbReference type="EMBL" id="BBE42219.1"/>
    </source>
</evidence>
<proteinExistence type="predicted"/>
<name>A0A4P2VCD0_9ARCH</name>
<sequence>MNGTVYSNSNEGTMTPYIALTLAPDEYYNYNVSGPEGFNATPSSGSLQLSGNKTVQITFTQNGLPFSVTFEEVGLYYNTTHWSVTFDGREITSTNYTITFTGVGNGTYQWIVDSSNVSTGPGTYYAPEIISGNLTVPNQLTVVVKYDQYSRVLVAPNDPEFGSTSPSGWHWYRESPAPTTLNISASPLNGSYFTRWTFNGPGMVANYSAEDTTMTVYGPGVETAEFVTNVTLQSAGLPSNASPQPGWWWYATIYRTSSGEELGNTLSNLGSYDSLRAYGNQSVSFLATNGTYRYVISAANINGTYYSPVTINGTIDVQSSSPTYTVQFKPGVPVTLNDTGLPGGTSWSIEVNDSTYNLRAGEAETIYLPPGEMLSYEILPVVGYDIQNQSGTMVLPYAPSNYTVNFYPASPVGRISSEYSGYFYSGIPVENVFGFNGSWGSAAPTGVYGQIGASTMWFEQTSSGMWVSNQFDMGSLSSNTTLEVYVTYANQSVLNYTYPVQVIHSPWWLTNLSSSDAVTMSISQPYQQWNNSYCINFTSVLDTGSQLTVNVDAGLVSGSYQVVPNIPFTLTLSSAGTAELSSTINPGEISVDLGSATVQVSGSFGIKGSFAASQGTLVWESASVELKMDTMAQTSVPLASVGIPGTDMNVGFNLQIGFGPDFTLILHLVPTSNGQYEITPGVPIEVSNTTLGLGATISLYVNAQVKEGIDWASVAGGGSLTFMQYMSTPPFVDLGGDITGTVSIKATIVDVQYTVWSTSGTIYTWGTVPDPSQNNATVGYVQTYFNGSDYSSITWMNGSWSGPMVTDVYPMTSISTSPGPSGDYLLYTYYNVSRGPSNPLSAVGLVVGADRNTSSISMPAYGEYQSFNAQVFQLPNGTPLLLWDGVPYGEINVSNISSVDRILVQGSALEGGAWSPPFNVTSSGVANDYSYSDGYVLAAVAPNISYYNRTTIQEYALGDGAPLLSIPVHNVSNIDYFNHELSYAILRFDNSSYASLDLSTGSVTPLVAPGNGTILQVGAAENTTQLYYELVSSPSMPGDELYLYNATSGSMIYSQGVPQDAYPATFIYGGDAYSALVTRADPHGIDVYMVNLGTGTGFLYRQIPDNSSSYVAASSEFGKLYIYSLDQYGNITEPLYNVTSFIVPLPPPPPSLGLSYNGSSIGVSWSVPDAGLYNVTSVEVYAGNGSTGQPLGTFNGSAGSLSYPVNSSGDYWFTAYSLSPFGESSSSSSHMGMYWANFSEGGLPSGATWTVRVAGTSSYGQAISTSRTTSAGSMELLLPPGLYTFYASSSTGYTARPGSGSMNLGPPGFSSRISFSPPTYTVTFSETGLTSGAGWWVEFDGANGSSTSGTIQFTGVTAGTYGWEAASVVYTGPWIRYLASTSSGYMSVPTATSQVISYAEQFHVSANSTYGGTVSAVGGWYGVNSTVPITATASPGYRFYEWSSSSPSISIANASSPSTTMKVGGPGTVTALFIQVLQSTVSISPASGAPGTTVSVSGSSFYPNSTVTVYYDGTSVGSVTASAAGSFSTSFTVPSLPNGTYTIEAIDSYGDSATASFAESTMPVQGAAVNSTSSTVYIENGTAMINATSSVGVSITILNASVPDNYPVSVSESMLSGVPANVTPTTVKASGYYDVRVVGLTAGIVLVNITNPYISPGANVTLEYWNGSTWVGASDITVSGHTVSGYISVQYLSGTPIAVIVTYTVTFSETGIPSGTPWSVTFNGATESSSTGTIAYAGVPPGNYSWSAQSIVPVSQSERASSTGSASGTLDLTSNAQVSVPYVVQYAVSFESIPGNGGTTYPNETEWVNVGSGIQVQATPAHGYRFVGWATNTNYSVSFENASAPYTTATVNSAGVIAAEFKQIPSYTLEYAIAAAVVIAVVVAALERARRRHRIGASS</sequence>
<keyword evidence="4" id="KW-1185">Reference proteome</keyword>
<dbReference type="InterPro" id="IPR013783">
    <property type="entry name" value="Ig-like_fold"/>
</dbReference>
<dbReference type="EMBL" id="AP018732">
    <property type="protein sequence ID" value="BBE42219.1"/>
    <property type="molecule type" value="Genomic_DNA"/>
</dbReference>
<protein>
    <submittedName>
        <fullName evidence="3">Predicted cell-wall-anchored protein SasA</fullName>
    </submittedName>
</protein>
<feature type="domain" description="Bacterial repeat" evidence="2">
    <location>
        <begin position="1794"/>
        <end position="1864"/>
    </location>
</feature>
<dbReference type="SUPFAM" id="SSF81296">
    <property type="entry name" value="E set domains"/>
    <property type="match status" value="1"/>
</dbReference>
<evidence type="ECO:0000256" key="1">
    <source>
        <dbReference type="SAM" id="Phobius"/>
    </source>
</evidence>
<keyword evidence="1" id="KW-0472">Membrane</keyword>